<dbReference type="InterPro" id="IPR036661">
    <property type="entry name" value="Luciferase-like_sf"/>
</dbReference>
<evidence type="ECO:0000256" key="4">
    <source>
        <dbReference type="ARBA" id="ARBA00023033"/>
    </source>
</evidence>
<keyword evidence="7" id="KW-1185">Reference proteome</keyword>
<comment type="caution">
    <text evidence="6">The sequence shown here is derived from an EMBL/GenBank/DDBJ whole genome shotgun (WGS) entry which is preliminary data.</text>
</comment>
<dbReference type="Gene3D" id="3.20.20.30">
    <property type="entry name" value="Luciferase-like domain"/>
    <property type="match status" value="1"/>
</dbReference>
<dbReference type="PANTHER" id="PTHR42847:SF8">
    <property type="entry name" value="CONSERVED PROTEIN"/>
    <property type="match status" value="1"/>
</dbReference>
<protein>
    <recommendedName>
        <fullName evidence="5">Luciferase-like domain-containing protein</fullName>
    </recommendedName>
</protein>
<evidence type="ECO:0000256" key="3">
    <source>
        <dbReference type="ARBA" id="ARBA00023002"/>
    </source>
</evidence>
<dbReference type="PANTHER" id="PTHR42847">
    <property type="entry name" value="ALKANESULFONATE MONOOXYGENASE"/>
    <property type="match status" value="1"/>
</dbReference>
<dbReference type="SUPFAM" id="SSF51679">
    <property type="entry name" value="Bacterial luciferase-like"/>
    <property type="match status" value="1"/>
</dbReference>
<proteinExistence type="predicted"/>
<dbReference type="Pfam" id="PF00296">
    <property type="entry name" value="Bac_luciferase"/>
    <property type="match status" value="1"/>
</dbReference>
<keyword evidence="1" id="KW-0285">Flavoprotein</keyword>
<keyword evidence="3" id="KW-0560">Oxidoreductase</keyword>
<keyword evidence="2" id="KW-0288">FMN</keyword>
<reference evidence="6" key="1">
    <citation type="submission" date="2020-10" db="EMBL/GenBank/DDBJ databases">
        <title>Taxonomic study of unclassified bacteria belonging to the class Ktedonobacteria.</title>
        <authorList>
            <person name="Yabe S."/>
            <person name="Wang C.M."/>
            <person name="Zheng Y."/>
            <person name="Sakai Y."/>
            <person name="Cavaletti L."/>
            <person name="Monciardini P."/>
            <person name="Donadio S."/>
        </authorList>
    </citation>
    <scope>NUCLEOTIDE SEQUENCE</scope>
    <source>
        <strain evidence="6">ID150040</strain>
    </source>
</reference>
<evidence type="ECO:0000313" key="6">
    <source>
        <dbReference type="EMBL" id="GHO90843.1"/>
    </source>
</evidence>
<dbReference type="Proteomes" id="UP000597444">
    <property type="component" value="Unassembled WGS sequence"/>
</dbReference>
<evidence type="ECO:0000256" key="2">
    <source>
        <dbReference type="ARBA" id="ARBA00022643"/>
    </source>
</evidence>
<evidence type="ECO:0000313" key="7">
    <source>
        <dbReference type="Proteomes" id="UP000597444"/>
    </source>
</evidence>
<dbReference type="GO" id="GO:0046306">
    <property type="term" value="P:alkanesulfonate catabolic process"/>
    <property type="evidence" value="ECO:0007669"/>
    <property type="project" value="TreeGrafter"/>
</dbReference>
<feature type="domain" description="Luciferase-like" evidence="5">
    <location>
        <begin position="9"/>
        <end position="244"/>
    </location>
</feature>
<dbReference type="EMBL" id="BNJK01000001">
    <property type="protein sequence ID" value="GHO90843.1"/>
    <property type="molecule type" value="Genomic_DNA"/>
</dbReference>
<gene>
    <name evidence="6" type="ORF">KSF_008910</name>
</gene>
<organism evidence="6 7">
    <name type="scientific">Reticulibacter mediterranei</name>
    <dbReference type="NCBI Taxonomy" id="2778369"/>
    <lineage>
        <taxon>Bacteria</taxon>
        <taxon>Bacillati</taxon>
        <taxon>Chloroflexota</taxon>
        <taxon>Ktedonobacteria</taxon>
        <taxon>Ktedonobacterales</taxon>
        <taxon>Reticulibacteraceae</taxon>
        <taxon>Reticulibacter</taxon>
    </lineage>
</organism>
<dbReference type="RefSeq" id="WP_220201778.1">
    <property type="nucleotide sequence ID" value="NZ_BNJK01000001.1"/>
</dbReference>
<sequence length="303" mass="34234">MAQIQLGLVIPNGPYRRLSREEFTTTVEKSLEMAAGHFDSVWLTDHLQFGDNPLFEGWTALTYQAALHPQFKFGHAVLAQSFRNPALLAKMSATLQYLTNGRFILGIGAGWKEDEYTAYGYDFPTAGRRLGELEESLQIINALWREKQATVEGKYYRVVNAYCEPKPEPLPPIVIGGTKPRILRLIARYADWWNVSGVSIDNYKLFVQESERACEDVGRDPKTLRRTWFGRCLCAPTEEAVQALNVDHLTADRAFVGTPEQVIAQMRAFVDLGVDYFMFSNGGFPHLTTLEMLINDVLPAFES</sequence>
<name>A0A8J3IC40_9CHLR</name>
<keyword evidence="4" id="KW-0503">Monooxygenase</keyword>
<dbReference type="GO" id="GO:0008726">
    <property type="term" value="F:alkanesulfonate monooxygenase activity"/>
    <property type="evidence" value="ECO:0007669"/>
    <property type="project" value="TreeGrafter"/>
</dbReference>
<dbReference type="InterPro" id="IPR011251">
    <property type="entry name" value="Luciferase-like_dom"/>
</dbReference>
<dbReference type="InterPro" id="IPR050172">
    <property type="entry name" value="SsuD_RutA_monooxygenase"/>
</dbReference>
<evidence type="ECO:0000256" key="1">
    <source>
        <dbReference type="ARBA" id="ARBA00022630"/>
    </source>
</evidence>
<accession>A0A8J3IC40</accession>
<evidence type="ECO:0000259" key="5">
    <source>
        <dbReference type="Pfam" id="PF00296"/>
    </source>
</evidence>
<dbReference type="AlphaFoldDB" id="A0A8J3IC40"/>